<dbReference type="SUPFAM" id="SSF53474">
    <property type="entry name" value="alpha/beta-Hydrolases"/>
    <property type="match status" value="1"/>
</dbReference>
<dbReference type="GO" id="GO:0016787">
    <property type="term" value="F:hydrolase activity"/>
    <property type="evidence" value="ECO:0007669"/>
    <property type="project" value="UniProtKB-KW"/>
</dbReference>
<dbReference type="RefSeq" id="WP_142706920.1">
    <property type="nucleotide sequence ID" value="NZ_VIRS01000017.1"/>
</dbReference>
<dbReference type="PANTHER" id="PTHR46623">
    <property type="entry name" value="CARBOXYMETHYLENEBUTENOLIDASE-RELATED"/>
    <property type="match status" value="1"/>
</dbReference>
<keyword evidence="2" id="KW-0378">Hydrolase</keyword>
<dbReference type="InterPro" id="IPR002925">
    <property type="entry name" value="Dienelactn_hydro"/>
</dbReference>
<reference evidence="2 3" key="1">
    <citation type="submission" date="2019-07" db="EMBL/GenBank/DDBJ databases">
        <title>Cryptosporangium phraense sp. nov., isolated from plant litter.</title>
        <authorList>
            <person name="Suriyachadkun C."/>
        </authorList>
    </citation>
    <scope>NUCLEOTIDE SEQUENCE [LARGE SCALE GENOMIC DNA]</scope>
    <source>
        <strain evidence="2 3">A-T 5661</strain>
    </source>
</reference>
<evidence type="ECO:0000313" key="2">
    <source>
        <dbReference type="EMBL" id="TQS42612.1"/>
    </source>
</evidence>
<accession>A0A545AMR1</accession>
<evidence type="ECO:0000313" key="3">
    <source>
        <dbReference type="Proteomes" id="UP000317982"/>
    </source>
</evidence>
<evidence type="ECO:0000259" key="1">
    <source>
        <dbReference type="Pfam" id="PF01738"/>
    </source>
</evidence>
<dbReference type="Proteomes" id="UP000317982">
    <property type="component" value="Unassembled WGS sequence"/>
</dbReference>
<comment type="caution">
    <text evidence="2">The sequence shown here is derived from an EMBL/GenBank/DDBJ whole genome shotgun (WGS) entry which is preliminary data.</text>
</comment>
<dbReference type="InterPro" id="IPR029058">
    <property type="entry name" value="AB_hydrolase_fold"/>
</dbReference>
<protein>
    <submittedName>
        <fullName evidence="2">Dienelactone hydrolase family protein</fullName>
    </submittedName>
</protein>
<dbReference type="PANTHER" id="PTHR46623:SF10">
    <property type="entry name" value="CARBOXYMETHYLENEBUTENOLIDASE HOMOLOG"/>
    <property type="match status" value="1"/>
</dbReference>
<organism evidence="2 3">
    <name type="scientific">Cryptosporangium phraense</name>
    <dbReference type="NCBI Taxonomy" id="2593070"/>
    <lineage>
        <taxon>Bacteria</taxon>
        <taxon>Bacillati</taxon>
        <taxon>Actinomycetota</taxon>
        <taxon>Actinomycetes</taxon>
        <taxon>Cryptosporangiales</taxon>
        <taxon>Cryptosporangiaceae</taxon>
        <taxon>Cryptosporangium</taxon>
    </lineage>
</organism>
<sequence>MGSKSVQIPTPDGVVDAVVAFPSGDGPFPAVILYMDAFGVRPVLHDMADTIADDGFYVLLPNVFYRSGPAPLFDTSDLLSDEGRNAVFAQAMPMIRELTTERALRDAAAYLDFLAAQPEAADGTVGVTGYCLGGRLAVRTAAAFPDRIGAVASFHAGGLVTDEDDSPHLGLAAAKAEFYFAHAEHDHSMTPAQVAQLEEALDAAGLEYLSEVYEGTQHGFTMSDSSVYDPVGLERHWRHLLELFERRLAG</sequence>
<dbReference type="Pfam" id="PF01738">
    <property type="entry name" value="DLH"/>
    <property type="match status" value="1"/>
</dbReference>
<dbReference type="AlphaFoldDB" id="A0A545AMR1"/>
<dbReference type="FunCoup" id="A0A545AMR1">
    <property type="interactions" value="66"/>
</dbReference>
<dbReference type="InParanoid" id="A0A545AMR1"/>
<dbReference type="OrthoDB" id="9787933at2"/>
<keyword evidence="3" id="KW-1185">Reference proteome</keyword>
<dbReference type="EMBL" id="VIRS01000017">
    <property type="protein sequence ID" value="TQS42612.1"/>
    <property type="molecule type" value="Genomic_DNA"/>
</dbReference>
<name>A0A545AMR1_9ACTN</name>
<feature type="domain" description="Dienelactone hydrolase" evidence="1">
    <location>
        <begin position="15"/>
        <end position="246"/>
    </location>
</feature>
<dbReference type="Gene3D" id="3.40.50.1820">
    <property type="entry name" value="alpha/beta hydrolase"/>
    <property type="match status" value="1"/>
</dbReference>
<proteinExistence type="predicted"/>
<gene>
    <name evidence="2" type="ORF">FL583_23255</name>
</gene>
<dbReference type="InterPro" id="IPR051049">
    <property type="entry name" value="Dienelactone_hydrolase-like"/>
</dbReference>